<proteinExistence type="predicted"/>
<dbReference type="EMBL" id="JAPNOA010000012">
    <property type="protein sequence ID" value="MCY0964110.1"/>
    <property type="molecule type" value="Genomic_DNA"/>
</dbReference>
<reference evidence="1" key="1">
    <citation type="submission" date="2022-11" db="EMBL/GenBank/DDBJ databases">
        <title>Parathalassolutuus dongxingensis gen. nov., sp. nov., a novel member of family Oceanospirillaceae isolated from a coastal shrimp pond in Guangxi, China.</title>
        <authorList>
            <person name="Chen H."/>
        </authorList>
    </citation>
    <scope>NUCLEOTIDE SEQUENCE</scope>
    <source>
        <strain evidence="1">G-43</strain>
    </source>
</reference>
<dbReference type="Proteomes" id="UP001150830">
    <property type="component" value="Unassembled WGS sequence"/>
</dbReference>
<protein>
    <submittedName>
        <fullName evidence="1">Uncharacterized protein</fullName>
    </submittedName>
</protein>
<organism evidence="1 2">
    <name type="scientific">Parathalassolituus penaei</name>
    <dbReference type="NCBI Taxonomy" id="2997323"/>
    <lineage>
        <taxon>Bacteria</taxon>
        <taxon>Pseudomonadati</taxon>
        <taxon>Pseudomonadota</taxon>
        <taxon>Gammaproteobacteria</taxon>
        <taxon>Oceanospirillales</taxon>
        <taxon>Oceanospirillaceae</taxon>
        <taxon>Parathalassolituus</taxon>
    </lineage>
</organism>
<evidence type="ECO:0000313" key="1">
    <source>
        <dbReference type="EMBL" id="MCY0964110.1"/>
    </source>
</evidence>
<dbReference type="AlphaFoldDB" id="A0A9X3EBC7"/>
<evidence type="ECO:0000313" key="2">
    <source>
        <dbReference type="Proteomes" id="UP001150830"/>
    </source>
</evidence>
<keyword evidence="2" id="KW-1185">Reference proteome</keyword>
<sequence length="57" mass="6179">MASDYNDQGIVGQLNPEPLMLKDVTGVKCPTIASDKIIKVVETTNILIKPQEMHGAL</sequence>
<accession>A0A9X3EBC7</accession>
<name>A0A9X3EBC7_9GAMM</name>
<gene>
    <name evidence="1" type="ORF">OUO13_02840</name>
</gene>
<comment type="caution">
    <text evidence="1">The sequence shown here is derived from an EMBL/GenBank/DDBJ whole genome shotgun (WGS) entry which is preliminary data.</text>
</comment>
<dbReference type="RefSeq" id="WP_283172329.1">
    <property type="nucleotide sequence ID" value="NZ_JAPNOA010000012.1"/>
</dbReference>